<feature type="compositionally biased region" description="Basic and acidic residues" evidence="1">
    <location>
        <begin position="319"/>
        <end position="332"/>
    </location>
</feature>
<dbReference type="EMBL" id="JAXIOK010000001">
    <property type="protein sequence ID" value="KAK4779670.1"/>
    <property type="molecule type" value="Genomic_DNA"/>
</dbReference>
<evidence type="ECO:0000313" key="4">
    <source>
        <dbReference type="Proteomes" id="UP001345219"/>
    </source>
</evidence>
<name>A0AAN7L788_9MYRT</name>
<dbReference type="InterPro" id="IPR011989">
    <property type="entry name" value="ARM-like"/>
</dbReference>
<dbReference type="Pfam" id="PF24714">
    <property type="entry name" value="TOR1L1_N"/>
    <property type="match status" value="1"/>
</dbReference>
<proteinExistence type="predicted"/>
<sequence>MSPQNIKSPSSQPKDFKSRVISCLNKLSDRDTLAVGAAELESIALTLTSGSFSPFLACIYSTDDSSKSSVRRHCVQILAFLSHSHGDALSPHVAKMAAIIVRRLRDSESSVRDACVASSASIAAKVTRLPFSVLLKPLSEALTTEQDANSQMCAAMCVAAAVEAAPESDHEQLRRLLSRAGKLLRSEVFKGKAAVLGMMGSIVGCGAVVNKGILEWVIPLIIEFLSSEDWPARKAAAETLGRVAATERELAEEHKESCLKCLEARRFDKVKVVRETMNRSLDLWKDVGNASEDLSASPCSSSSSPSHDVVNGFLSYPKSSHDVHPKSSDSKKLVPSSISSPSDTSPGAITNKESPQRTKTENLYSPFSSGSEQEQSSSRKIEGRTQSRVLEWSESESESNSSPVAKRSLFGKSTDDNVPRIGAFRSGSLVVPLGYSEKLELESGSSVTEISGEEDHDDGENEMMDLALVLEQLAQIKDQQFCLFELLQKFMGNSQSGMNSLESRVQGLEMALEGISFDLGLSKERILNCDSPDKTCCKLPGANFLSSKLWGKAEGRYSTSRLSSPRSARTGNEAPRLREFPMKREVIDYSIMKSRRVLPDFDRVQFINPSGLAGTSLPAPVAAGSLTSRSSS</sequence>
<evidence type="ECO:0000313" key="3">
    <source>
        <dbReference type="EMBL" id="KAK4779670.1"/>
    </source>
</evidence>
<dbReference type="Gene3D" id="1.25.10.10">
    <property type="entry name" value="Leucine-rich Repeat Variant"/>
    <property type="match status" value="1"/>
</dbReference>
<dbReference type="AlphaFoldDB" id="A0AAN7L788"/>
<dbReference type="GO" id="GO:0008017">
    <property type="term" value="F:microtubule binding"/>
    <property type="evidence" value="ECO:0007669"/>
    <property type="project" value="InterPro"/>
</dbReference>
<comment type="caution">
    <text evidence="3">The sequence shown here is derived from an EMBL/GenBank/DDBJ whole genome shotgun (WGS) entry which is preliminary data.</text>
</comment>
<evidence type="ECO:0000259" key="2">
    <source>
        <dbReference type="Pfam" id="PF24714"/>
    </source>
</evidence>
<dbReference type="InterPro" id="IPR057600">
    <property type="entry name" value="TORTIFOLIA1/SINE1-2_N"/>
</dbReference>
<dbReference type="SUPFAM" id="SSF48371">
    <property type="entry name" value="ARM repeat"/>
    <property type="match status" value="1"/>
</dbReference>
<keyword evidence="4" id="KW-1185">Reference proteome</keyword>
<accession>A0AAN7L788</accession>
<dbReference type="InterPro" id="IPR033337">
    <property type="entry name" value="TORTIFOLIA1/SINE1-2"/>
</dbReference>
<reference evidence="3 4" key="1">
    <citation type="journal article" date="2023" name="Hortic Res">
        <title>Pangenome of water caltrop reveals structural variations and asymmetric subgenome divergence after allopolyploidization.</title>
        <authorList>
            <person name="Zhang X."/>
            <person name="Chen Y."/>
            <person name="Wang L."/>
            <person name="Yuan Y."/>
            <person name="Fang M."/>
            <person name="Shi L."/>
            <person name="Lu R."/>
            <person name="Comes H.P."/>
            <person name="Ma Y."/>
            <person name="Chen Y."/>
            <person name="Huang G."/>
            <person name="Zhou Y."/>
            <person name="Zheng Z."/>
            <person name="Qiu Y."/>
        </authorList>
    </citation>
    <scope>NUCLEOTIDE SEQUENCE [LARGE SCALE GENOMIC DNA]</scope>
    <source>
        <tissue evidence="3">Roots</tissue>
    </source>
</reference>
<feature type="domain" description="TORTIFOLIA1/SINE1-2 N-terminal" evidence="2">
    <location>
        <begin position="15"/>
        <end position="286"/>
    </location>
</feature>
<dbReference type="FunFam" id="1.25.10.10:FF:000549">
    <property type="entry name" value="ARM repeat superfamily protein"/>
    <property type="match status" value="1"/>
</dbReference>
<feature type="compositionally biased region" description="Low complexity" evidence="1">
    <location>
        <begin position="333"/>
        <end position="346"/>
    </location>
</feature>
<feature type="region of interest" description="Disordered" evidence="1">
    <location>
        <begin position="610"/>
        <end position="632"/>
    </location>
</feature>
<feature type="region of interest" description="Disordered" evidence="1">
    <location>
        <begin position="313"/>
        <end position="412"/>
    </location>
</feature>
<dbReference type="GO" id="GO:0005874">
    <property type="term" value="C:microtubule"/>
    <property type="evidence" value="ECO:0007669"/>
    <property type="project" value="InterPro"/>
</dbReference>
<dbReference type="Proteomes" id="UP001345219">
    <property type="component" value="Chromosome 13"/>
</dbReference>
<dbReference type="PANTHER" id="PTHR31355:SF32">
    <property type="entry name" value="TORTIFOLIA1-LIKE PROTEIN 4"/>
    <property type="match status" value="1"/>
</dbReference>
<gene>
    <name evidence="3" type="ORF">SAY87_015776</name>
</gene>
<dbReference type="InterPro" id="IPR016024">
    <property type="entry name" value="ARM-type_fold"/>
</dbReference>
<protein>
    <recommendedName>
        <fullName evidence="2">TORTIFOLIA1/SINE1-2 N-terminal domain-containing protein</fullName>
    </recommendedName>
</protein>
<organism evidence="3 4">
    <name type="scientific">Trapa incisa</name>
    <dbReference type="NCBI Taxonomy" id="236973"/>
    <lineage>
        <taxon>Eukaryota</taxon>
        <taxon>Viridiplantae</taxon>
        <taxon>Streptophyta</taxon>
        <taxon>Embryophyta</taxon>
        <taxon>Tracheophyta</taxon>
        <taxon>Spermatophyta</taxon>
        <taxon>Magnoliopsida</taxon>
        <taxon>eudicotyledons</taxon>
        <taxon>Gunneridae</taxon>
        <taxon>Pentapetalae</taxon>
        <taxon>rosids</taxon>
        <taxon>malvids</taxon>
        <taxon>Myrtales</taxon>
        <taxon>Lythraceae</taxon>
        <taxon>Trapa</taxon>
    </lineage>
</organism>
<dbReference type="PANTHER" id="PTHR31355">
    <property type="entry name" value="MICROTUBULE-ASSOCIATED PROTEIN TORTIFOLIA1"/>
    <property type="match status" value="1"/>
</dbReference>
<evidence type="ECO:0000256" key="1">
    <source>
        <dbReference type="SAM" id="MobiDB-lite"/>
    </source>
</evidence>